<protein>
    <submittedName>
        <fullName evidence="2">Involucrin-like</fullName>
    </submittedName>
</protein>
<keyword evidence="1" id="KW-0175">Coiled coil</keyword>
<proteinExistence type="predicted"/>
<evidence type="ECO:0000256" key="1">
    <source>
        <dbReference type="SAM" id="Coils"/>
    </source>
</evidence>
<dbReference type="RefSeq" id="XP_028150404.1">
    <property type="nucleotide sequence ID" value="XM_028294603.1"/>
</dbReference>
<feature type="coiled-coil region" evidence="1">
    <location>
        <begin position="43"/>
        <end position="140"/>
    </location>
</feature>
<evidence type="ECO:0000313" key="2">
    <source>
        <dbReference type="RefSeq" id="XP_028150404.1"/>
    </source>
</evidence>
<sequence length="202" mass="24315">MSITRNKSKENKKQEEYLEQEDIFETTIMASEQQELSGIDKLLQLMQLQSQKMEQKMDDNQQETKQAIEENNKKIEERIEKNEMKIKDHMQEQEMRMKVHMKEQEMKIRNKMEELTNCQKKELENLENKLENAIQVDREELGKRITEIEKKVTENKTQQNFGERRETIIHITEDVKIRFGGDVKKLHPVIFINNLKKSTIHR</sequence>
<dbReference type="InParanoid" id="A0A6P7GL64"/>
<gene>
    <name evidence="2" type="primary">LOC114343762</name>
</gene>
<name>A0A6P7GL64_DIAVI</name>
<organism evidence="2">
    <name type="scientific">Diabrotica virgifera virgifera</name>
    <name type="common">western corn rootworm</name>
    <dbReference type="NCBI Taxonomy" id="50390"/>
    <lineage>
        <taxon>Eukaryota</taxon>
        <taxon>Metazoa</taxon>
        <taxon>Ecdysozoa</taxon>
        <taxon>Arthropoda</taxon>
        <taxon>Hexapoda</taxon>
        <taxon>Insecta</taxon>
        <taxon>Pterygota</taxon>
        <taxon>Neoptera</taxon>
        <taxon>Endopterygota</taxon>
        <taxon>Coleoptera</taxon>
        <taxon>Polyphaga</taxon>
        <taxon>Cucujiformia</taxon>
        <taxon>Chrysomeloidea</taxon>
        <taxon>Chrysomelidae</taxon>
        <taxon>Galerucinae</taxon>
        <taxon>Diabroticina</taxon>
        <taxon>Diabroticites</taxon>
        <taxon>Diabrotica</taxon>
    </lineage>
</organism>
<accession>A0A6P7GL64</accession>
<dbReference type="AlphaFoldDB" id="A0A6P7GL64"/>
<reference evidence="2" key="1">
    <citation type="submission" date="2025-08" db="UniProtKB">
        <authorList>
            <consortium name="RefSeq"/>
        </authorList>
    </citation>
    <scope>IDENTIFICATION</scope>
    <source>
        <tissue evidence="2">Whole insect</tissue>
    </source>
</reference>